<comment type="caution">
    <text evidence="7">The sequence shown here is derived from an EMBL/GenBank/DDBJ whole genome shotgun (WGS) entry which is preliminary data.</text>
</comment>
<sequence>MNGQQITRSELVDVAMGRRPASVAIRNARIVNVLSREIHDGEILILGDRIAALGPSDPGRPEPEQVIDAAGLFAMPGLIDPHLHTESCAVTLAEFAGAVVPRGVTTAICDPHEYGNIMGWEGIRLWLEESRRVPMSLLLRVAPRVPELPPELETAGGSWTMARTLELLALPEAACLAGDIHPRFTLENDPRQRRLIDVTIALGKTVSGYSPGLSGRELSAYVAAGVEDSHTPHDVEELCEDLRAGLHLFLTPRPGRFGPDQFRALAGLIAREGIDTRRICLCTDDVPADRLLTEGHLDYRVRLAIRSGIPALTALQMATINSAEAMRIDRDYGSVTPGKKADIILSTDAELSTVRMVLRAGRVVARDGELVTPVPPFPCPPEALRTMERVSIPAPEKLLIPLETAQETVLCRVIAREGEKVFRPMRLPVRGGLIRPDPEQDVVSLAVLDRYQGSGRIGRGFAYGTGLRRGAVASSINHNAHDPFVAGVAPEDMACALRRLVEIGGGYVAALDGRIIAEQALPVVGMISEAPLAEVAAGLRAVEQAVITELGCSLTDQPLLQLSFFCSPVVPRVGLTDFGLVDTDRYDFADVVAEPVSSSAHSPDEKELSV</sequence>
<feature type="domain" description="Adenine deaminase C-terminal" evidence="6">
    <location>
        <begin position="425"/>
        <end position="585"/>
    </location>
</feature>
<dbReference type="InterPro" id="IPR006679">
    <property type="entry name" value="Adenine_deam"/>
</dbReference>
<keyword evidence="4" id="KW-0464">Manganese</keyword>
<dbReference type="Gene3D" id="2.30.40.10">
    <property type="entry name" value="Urease, subunit C, domain 1"/>
    <property type="match status" value="1"/>
</dbReference>
<dbReference type="EC" id="3.5.4.2" evidence="2 4"/>
<dbReference type="HAMAP" id="MF_01518">
    <property type="entry name" value="Adenine_deamin"/>
    <property type="match status" value="1"/>
</dbReference>
<dbReference type="EMBL" id="WOTB01000001">
    <property type="protein sequence ID" value="NHN83277.1"/>
    <property type="molecule type" value="Genomic_DNA"/>
</dbReference>
<evidence type="ECO:0000256" key="2">
    <source>
        <dbReference type="ARBA" id="ARBA00012782"/>
    </source>
</evidence>
<dbReference type="PANTHER" id="PTHR43135">
    <property type="entry name" value="ALPHA-D-RIBOSE 1-METHYLPHOSPHONATE 5-TRIPHOSPHATE DIPHOSPHATASE"/>
    <property type="match status" value="1"/>
</dbReference>
<evidence type="ECO:0000313" key="7">
    <source>
        <dbReference type="EMBL" id="NHN83277.1"/>
    </source>
</evidence>
<dbReference type="PANTHER" id="PTHR43135:SF3">
    <property type="entry name" value="ALPHA-D-RIBOSE 1-METHYLPHOSPHONATE 5-TRIPHOSPHATE DIPHOSPHATASE"/>
    <property type="match status" value="1"/>
</dbReference>
<dbReference type="InterPro" id="IPR032466">
    <property type="entry name" value="Metal_Hydrolase"/>
</dbReference>
<evidence type="ECO:0000256" key="4">
    <source>
        <dbReference type="HAMAP-Rule" id="MF_01518"/>
    </source>
</evidence>
<evidence type="ECO:0000256" key="1">
    <source>
        <dbReference type="ARBA" id="ARBA00006773"/>
    </source>
</evidence>
<dbReference type="RefSeq" id="WP_173581706.1">
    <property type="nucleotide sequence ID" value="NZ_WOTB01000001.1"/>
</dbReference>
<organism evidence="7 8">
    <name type="scientific">Acetobacter musti</name>
    <dbReference type="NCBI Taxonomy" id="864732"/>
    <lineage>
        <taxon>Bacteria</taxon>
        <taxon>Pseudomonadati</taxon>
        <taxon>Pseudomonadota</taxon>
        <taxon>Alphaproteobacteria</taxon>
        <taxon>Acetobacterales</taxon>
        <taxon>Acetobacteraceae</taxon>
        <taxon>Acetobacter</taxon>
    </lineage>
</organism>
<dbReference type="Pfam" id="PF01979">
    <property type="entry name" value="Amidohydro_1"/>
    <property type="match status" value="1"/>
</dbReference>
<dbReference type="InterPro" id="IPR006680">
    <property type="entry name" value="Amidohydro-rel"/>
</dbReference>
<proteinExistence type="inferred from homology"/>
<dbReference type="InterPro" id="IPR051781">
    <property type="entry name" value="Metallo-dep_Hydrolase"/>
</dbReference>
<name>A0ABX0JK64_9PROT</name>
<comment type="cofactor">
    <cofactor evidence="4">
        <name>Mn(2+)</name>
        <dbReference type="ChEBI" id="CHEBI:29035"/>
    </cofactor>
</comment>
<feature type="domain" description="Amidohydrolase-related" evidence="5">
    <location>
        <begin position="258"/>
        <end position="364"/>
    </location>
</feature>
<dbReference type="InterPro" id="IPR011059">
    <property type="entry name" value="Metal-dep_hydrolase_composite"/>
</dbReference>
<keyword evidence="4" id="KW-0378">Hydrolase</keyword>
<evidence type="ECO:0000259" key="5">
    <source>
        <dbReference type="Pfam" id="PF01979"/>
    </source>
</evidence>
<comment type="catalytic activity">
    <reaction evidence="3 4">
        <text>adenine + H2O + H(+) = hypoxanthine + NH4(+)</text>
        <dbReference type="Rhea" id="RHEA:23688"/>
        <dbReference type="ChEBI" id="CHEBI:15377"/>
        <dbReference type="ChEBI" id="CHEBI:15378"/>
        <dbReference type="ChEBI" id="CHEBI:16708"/>
        <dbReference type="ChEBI" id="CHEBI:17368"/>
        <dbReference type="ChEBI" id="CHEBI:28938"/>
        <dbReference type="EC" id="3.5.4.2"/>
    </reaction>
</comment>
<protein>
    <recommendedName>
        <fullName evidence="2 4">Adenine deaminase</fullName>
        <shortName evidence="4">Adenase</shortName>
        <shortName evidence="4">Adenine aminase</shortName>
        <ecNumber evidence="2 4">3.5.4.2</ecNumber>
    </recommendedName>
</protein>
<evidence type="ECO:0000313" key="8">
    <source>
        <dbReference type="Proteomes" id="UP000635278"/>
    </source>
</evidence>
<keyword evidence="8" id="KW-1185">Reference proteome</keyword>
<reference evidence="7 8" key="1">
    <citation type="journal article" date="2020" name="Int. J. Syst. Evol. Microbiol.">
        <title>Novel acetic acid bacteria from cider fermentations: Acetobacter conturbans sp. nov. and Acetobacter fallax sp. nov.</title>
        <authorList>
            <person name="Sombolestani A.S."/>
            <person name="Cleenwerck I."/>
            <person name="Cnockaert M."/>
            <person name="Borremans W."/>
            <person name="Wieme A.D."/>
            <person name="De Vuyst L."/>
            <person name="Vandamme P."/>
        </authorList>
    </citation>
    <scope>NUCLEOTIDE SEQUENCE [LARGE SCALE GENOMIC DNA]</scope>
    <source>
        <strain evidence="7 8">LMG 30640</strain>
    </source>
</reference>
<dbReference type="InterPro" id="IPR026912">
    <property type="entry name" value="Adenine_deam_C"/>
</dbReference>
<dbReference type="Pfam" id="PF13382">
    <property type="entry name" value="Adenine_deam_C"/>
    <property type="match status" value="1"/>
</dbReference>
<dbReference type="Gene3D" id="3.20.20.140">
    <property type="entry name" value="Metal-dependent hydrolases"/>
    <property type="match status" value="1"/>
</dbReference>
<accession>A0ABX0JK64</accession>
<evidence type="ECO:0000256" key="3">
    <source>
        <dbReference type="ARBA" id="ARBA00047720"/>
    </source>
</evidence>
<dbReference type="SUPFAM" id="SSF51556">
    <property type="entry name" value="Metallo-dependent hydrolases"/>
    <property type="match status" value="1"/>
</dbReference>
<dbReference type="Proteomes" id="UP000635278">
    <property type="component" value="Unassembled WGS sequence"/>
</dbReference>
<evidence type="ECO:0000259" key="6">
    <source>
        <dbReference type="Pfam" id="PF13382"/>
    </source>
</evidence>
<gene>
    <name evidence="4" type="primary">ade</name>
    <name evidence="7" type="ORF">GOB93_01295</name>
</gene>
<dbReference type="SUPFAM" id="SSF51338">
    <property type="entry name" value="Composite domain of metallo-dependent hydrolases"/>
    <property type="match status" value="1"/>
</dbReference>
<comment type="similarity">
    <text evidence="1 4">Belongs to the metallo-dependent hydrolases superfamily. Adenine deaminase family.</text>
</comment>